<dbReference type="InterPro" id="IPR053973">
    <property type="entry name" value="ERMP1-like_C"/>
</dbReference>
<evidence type="ECO:0000256" key="1">
    <source>
        <dbReference type="ARBA" id="ARBA00010918"/>
    </source>
</evidence>
<accession>A0A0T6AYN5</accession>
<feature type="domain" description="Endoplasmic reticulum metallopeptidase 1-like C-terminal" evidence="2">
    <location>
        <begin position="1"/>
        <end position="204"/>
    </location>
</feature>
<dbReference type="Pfam" id="PF22248">
    <property type="entry name" value="ERMP1_C"/>
    <property type="match status" value="1"/>
</dbReference>
<sequence>GFYFRNMDYNSPRSIKNRVLGMGNVTSVEKDCEIALFCGLPVTYSRDFEELKINSWIPAEAPIFTSALPTLTLDNIILVSDTIRRYHFTVAGPDSMDIYLSPKEAISFLNISLNAFVPTEQPLWHNRPTLYILYANGKENVPLHFFVDFEVPEDWNELVVDIAVVGKYNQADDNVYTEEFQDFINSFPDWTVLTRIALAHYESWIY</sequence>
<keyword evidence="4" id="KW-1185">Reference proteome</keyword>
<dbReference type="AlphaFoldDB" id="A0A0T6AYN5"/>
<protein>
    <recommendedName>
        <fullName evidence="2">Endoplasmic reticulum metallopeptidase 1-like C-terminal domain-containing protein</fullName>
    </recommendedName>
</protein>
<proteinExistence type="inferred from homology"/>
<comment type="caution">
    <text evidence="3">The sequence shown here is derived from an EMBL/GenBank/DDBJ whole genome shotgun (WGS) entry which is preliminary data.</text>
</comment>
<dbReference type="OrthoDB" id="76293at2759"/>
<dbReference type="Proteomes" id="UP000051574">
    <property type="component" value="Unassembled WGS sequence"/>
</dbReference>
<organism evidence="3 4">
    <name type="scientific">Oryctes borbonicus</name>
    <dbReference type="NCBI Taxonomy" id="1629725"/>
    <lineage>
        <taxon>Eukaryota</taxon>
        <taxon>Metazoa</taxon>
        <taxon>Ecdysozoa</taxon>
        <taxon>Arthropoda</taxon>
        <taxon>Hexapoda</taxon>
        <taxon>Insecta</taxon>
        <taxon>Pterygota</taxon>
        <taxon>Neoptera</taxon>
        <taxon>Endopterygota</taxon>
        <taxon>Coleoptera</taxon>
        <taxon>Polyphaga</taxon>
        <taxon>Scarabaeiformia</taxon>
        <taxon>Scarabaeidae</taxon>
        <taxon>Dynastinae</taxon>
        <taxon>Oryctes</taxon>
    </lineage>
</organism>
<reference evidence="3 4" key="1">
    <citation type="submission" date="2015-09" db="EMBL/GenBank/DDBJ databases">
        <title>Draft genome of the scarab beetle Oryctes borbonicus.</title>
        <authorList>
            <person name="Meyer J.M."/>
            <person name="Markov G.V."/>
            <person name="Baskaran P."/>
            <person name="Herrmann M."/>
            <person name="Sommer R.J."/>
            <person name="Roedelsperger C."/>
        </authorList>
    </citation>
    <scope>NUCLEOTIDE SEQUENCE [LARGE SCALE GENOMIC DNA]</scope>
    <source>
        <strain evidence="3">OB123</strain>
        <tissue evidence="3">Whole animal</tissue>
    </source>
</reference>
<evidence type="ECO:0000313" key="4">
    <source>
        <dbReference type="Proteomes" id="UP000051574"/>
    </source>
</evidence>
<gene>
    <name evidence="3" type="ORF">AMK59_7495</name>
</gene>
<feature type="non-terminal residue" evidence="3">
    <location>
        <position position="1"/>
    </location>
</feature>
<comment type="similarity">
    <text evidence="1">Belongs to the peptidase M28 family.</text>
</comment>
<name>A0A0T6AYN5_9SCAR</name>
<evidence type="ECO:0000313" key="3">
    <source>
        <dbReference type="EMBL" id="KRT80146.1"/>
    </source>
</evidence>
<evidence type="ECO:0000259" key="2">
    <source>
        <dbReference type="Pfam" id="PF22248"/>
    </source>
</evidence>
<dbReference type="EMBL" id="LJIG01022519">
    <property type="protein sequence ID" value="KRT80146.1"/>
    <property type="molecule type" value="Genomic_DNA"/>
</dbReference>